<dbReference type="Proteomes" id="UP000030816">
    <property type="component" value="Unassembled WGS sequence"/>
</dbReference>
<dbReference type="HOGENOM" id="CLU_1219930_0_0_1"/>
<feature type="compositionally biased region" description="Polar residues" evidence="1">
    <location>
        <begin position="10"/>
        <end position="22"/>
    </location>
</feature>
<feature type="region of interest" description="Disordered" evidence="1">
    <location>
        <begin position="1"/>
        <end position="95"/>
    </location>
</feature>
<organism evidence="2 3">
    <name type="scientific">Metarhizium album (strain ARSEF 1941)</name>
    <dbReference type="NCBI Taxonomy" id="1081103"/>
    <lineage>
        <taxon>Eukaryota</taxon>
        <taxon>Fungi</taxon>
        <taxon>Dikarya</taxon>
        <taxon>Ascomycota</taxon>
        <taxon>Pezizomycotina</taxon>
        <taxon>Sordariomycetes</taxon>
        <taxon>Hypocreomycetidae</taxon>
        <taxon>Hypocreales</taxon>
        <taxon>Clavicipitaceae</taxon>
        <taxon>Metarhizium</taxon>
    </lineage>
</organism>
<dbReference type="AlphaFoldDB" id="A0A0B2X932"/>
<feature type="compositionally biased region" description="Basic and acidic residues" evidence="1">
    <location>
        <begin position="77"/>
        <end position="95"/>
    </location>
</feature>
<sequence length="227" mass="25175">MSQAPPTPFYPSSQATQKTPLNMPQLPLYESASTASEDEMNYEGSQAADPPTPQPSRASSASGRHAYPEPEPDEELDQLKREHEEQGRKIQDRSAKRVNDLHVKAARDVQALLDCVDATRARLKDCPVSFSLTLATAQPQQTVRRDGYDGTLDAVSQLLQRCRTILQNPQAEPAEPADLELLTAPFPMNEQQDIAQLVANACLNSKNDENWPWDNNYQGNSFCALPQ</sequence>
<keyword evidence="3" id="KW-1185">Reference proteome</keyword>
<accession>A0A0B2X932</accession>
<dbReference type="RefSeq" id="XP_040682866.1">
    <property type="nucleotide sequence ID" value="XM_040819601.1"/>
</dbReference>
<name>A0A0B2X932_METAS</name>
<proteinExistence type="predicted"/>
<protein>
    <submittedName>
        <fullName evidence="2">Uncharacterized protein</fullName>
    </submittedName>
</protein>
<evidence type="ECO:0000256" key="1">
    <source>
        <dbReference type="SAM" id="MobiDB-lite"/>
    </source>
</evidence>
<dbReference type="EMBL" id="AZHE01000001">
    <property type="protein sequence ID" value="KHO01801.1"/>
    <property type="molecule type" value="Genomic_DNA"/>
</dbReference>
<reference evidence="2 3" key="1">
    <citation type="journal article" date="2014" name="Proc. Natl. Acad. Sci. U.S.A.">
        <title>Trajectory and genomic determinants of fungal-pathogen speciation and host adaptation.</title>
        <authorList>
            <person name="Hu X."/>
            <person name="Xiao G."/>
            <person name="Zheng P."/>
            <person name="Shang Y."/>
            <person name="Su Y."/>
            <person name="Zhang X."/>
            <person name="Liu X."/>
            <person name="Zhan S."/>
            <person name="St Leger R.J."/>
            <person name="Wang C."/>
        </authorList>
    </citation>
    <scope>NUCLEOTIDE SEQUENCE [LARGE SCALE GENOMIC DNA]</scope>
    <source>
        <strain evidence="2 3">ARSEF 1941</strain>
    </source>
</reference>
<comment type="caution">
    <text evidence="2">The sequence shown here is derived from an EMBL/GenBank/DDBJ whole genome shotgun (WGS) entry which is preliminary data.</text>
</comment>
<evidence type="ECO:0000313" key="2">
    <source>
        <dbReference type="EMBL" id="KHO01801.1"/>
    </source>
</evidence>
<dbReference type="GeneID" id="63735257"/>
<evidence type="ECO:0000313" key="3">
    <source>
        <dbReference type="Proteomes" id="UP000030816"/>
    </source>
</evidence>
<gene>
    <name evidence="2" type="ORF">MAM_00802</name>
</gene>